<dbReference type="GO" id="GO:1905515">
    <property type="term" value="P:non-motile cilium assembly"/>
    <property type="evidence" value="ECO:0007669"/>
    <property type="project" value="TreeGrafter"/>
</dbReference>
<dbReference type="EMBL" id="GEBQ01031729">
    <property type="protein sequence ID" value="JAT08248.1"/>
    <property type="molecule type" value="Transcribed_RNA"/>
</dbReference>
<evidence type="ECO:0000256" key="7">
    <source>
        <dbReference type="ARBA" id="ARBA00023273"/>
    </source>
</evidence>
<keyword evidence="6" id="KW-0206">Cytoskeleton</keyword>
<proteinExistence type="predicted"/>
<organism evidence="9">
    <name type="scientific">Graphocephala atropunctata</name>
    <dbReference type="NCBI Taxonomy" id="36148"/>
    <lineage>
        <taxon>Eukaryota</taxon>
        <taxon>Metazoa</taxon>
        <taxon>Ecdysozoa</taxon>
        <taxon>Arthropoda</taxon>
        <taxon>Hexapoda</taxon>
        <taxon>Insecta</taxon>
        <taxon>Pterygota</taxon>
        <taxon>Neoptera</taxon>
        <taxon>Paraneoptera</taxon>
        <taxon>Hemiptera</taxon>
        <taxon>Auchenorrhyncha</taxon>
        <taxon>Membracoidea</taxon>
        <taxon>Cicadellidae</taxon>
        <taxon>Cicadellinae</taxon>
        <taxon>Cicadellini</taxon>
        <taxon>Graphocephala</taxon>
    </lineage>
</organism>
<evidence type="ECO:0000256" key="2">
    <source>
        <dbReference type="ARBA" id="ARBA00004300"/>
    </source>
</evidence>
<sequence>DVIDENEALRKGMHEILDSVRSHDGASAVHIESACLERLLEALDSRHLSGWYHPAMRLQAQLNMVEGNNAALRDQLRNSRLNEHDTSTKLHKALTQIDVLQRELQRFADIPSREDKTGNIQSPTIHNLNSSKKNIHQESEQEIAHFSKLEQDLSNLVRKLNETELSMAEQKEIYESDKESWQNVRTGLQSENDALTEKVTALSAEVREYLNNWKTLEGDPDRVKSSLANATIRLAAICGENETLKRKCSVLQELDLQVKSNRDMLQEELAAVQSSSVQNIEELKREKGQLEADFQILKNIHSECLPWNELEEVKQELNKLTIRHRELLANKTDTDQMNSKLINQLKAHIDQFQEKFDKPFISHNTTDQMPETQRLLISNKQTEEINKDMKNHSEKMYKLVKDQLKESEEHCKEVEKQLAALVQQNLASQLVEAELR</sequence>
<feature type="coiled-coil region" evidence="8">
    <location>
        <begin position="146"/>
        <end position="212"/>
    </location>
</feature>
<evidence type="ECO:0000256" key="6">
    <source>
        <dbReference type="ARBA" id="ARBA00023212"/>
    </source>
</evidence>
<keyword evidence="4" id="KW-0970">Cilium biogenesis/degradation</keyword>
<evidence type="ECO:0000256" key="4">
    <source>
        <dbReference type="ARBA" id="ARBA00022794"/>
    </source>
</evidence>
<feature type="coiled-coil region" evidence="8">
    <location>
        <begin position="273"/>
        <end position="330"/>
    </location>
</feature>
<dbReference type="InterPro" id="IPR026201">
    <property type="entry name" value="Cep290"/>
</dbReference>
<gene>
    <name evidence="9" type="ORF">g.8688</name>
</gene>
<name>A0A1B6K9X0_9HEMI</name>
<dbReference type="PANTHER" id="PTHR18879:SF20">
    <property type="entry name" value="CENTROSOMAL PROTEIN OF 290 KDA"/>
    <property type="match status" value="1"/>
</dbReference>
<accession>A0A1B6K9X0</accession>
<protein>
    <submittedName>
        <fullName evidence="9">Uncharacterized protein</fullName>
    </submittedName>
</protein>
<dbReference type="AlphaFoldDB" id="A0A1B6K9X0"/>
<keyword evidence="5 8" id="KW-0175">Coiled coil</keyword>
<feature type="non-terminal residue" evidence="9">
    <location>
        <position position="1"/>
    </location>
</feature>
<comment type="subcellular location">
    <subcellularLocation>
        <location evidence="1">Cytoplasm</location>
        <location evidence="1">Cytoskeleton</location>
        <location evidence="1">Cilium basal body</location>
    </subcellularLocation>
    <subcellularLocation>
        <location evidence="2">Cytoplasm</location>
        <location evidence="2">Cytoskeleton</location>
        <location evidence="2">Microtubule organizing center</location>
        <location evidence="2">Centrosome</location>
    </subcellularLocation>
</comment>
<keyword evidence="3" id="KW-0963">Cytoplasm</keyword>
<evidence type="ECO:0000256" key="1">
    <source>
        <dbReference type="ARBA" id="ARBA00004120"/>
    </source>
</evidence>
<evidence type="ECO:0000256" key="5">
    <source>
        <dbReference type="ARBA" id="ARBA00023054"/>
    </source>
</evidence>
<dbReference type="GO" id="GO:1905349">
    <property type="term" value="P:ciliary transition zone assembly"/>
    <property type="evidence" value="ECO:0007669"/>
    <property type="project" value="TreeGrafter"/>
</dbReference>
<reference evidence="9" key="1">
    <citation type="submission" date="2015-11" db="EMBL/GenBank/DDBJ databases">
        <title>De novo transcriptome assembly of four potential Pierce s Disease insect vectors from Arizona vineyards.</title>
        <authorList>
            <person name="Tassone E.E."/>
        </authorList>
    </citation>
    <scope>NUCLEOTIDE SEQUENCE</scope>
</reference>
<feature type="coiled-coil region" evidence="8">
    <location>
        <begin position="397"/>
        <end position="424"/>
    </location>
</feature>
<dbReference type="PANTHER" id="PTHR18879">
    <property type="entry name" value="CENTROSOMAL PROTEIN OF 290 KDA"/>
    <property type="match status" value="1"/>
</dbReference>
<keyword evidence="7" id="KW-0966">Cell projection</keyword>
<dbReference type="GO" id="GO:0035869">
    <property type="term" value="C:ciliary transition zone"/>
    <property type="evidence" value="ECO:0007669"/>
    <property type="project" value="TreeGrafter"/>
</dbReference>
<dbReference type="GO" id="GO:0034451">
    <property type="term" value="C:centriolar satellite"/>
    <property type="evidence" value="ECO:0007669"/>
    <property type="project" value="TreeGrafter"/>
</dbReference>
<evidence type="ECO:0000313" key="9">
    <source>
        <dbReference type="EMBL" id="JAT08248.1"/>
    </source>
</evidence>
<evidence type="ECO:0000256" key="8">
    <source>
        <dbReference type="SAM" id="Coils"/>
    </source>
</evidence>
<dbReference type="GO" id="GO:0097711">
    <property type="term" value="P:ciliary basal body-plasma membrane docking"/>
    <property type="evidence" value="ECO:0007669"/>
    <property type="project" value="TreeGrafter"/>
</dbReference>
<feature type="non-terminal residue" evidence="9">
    <location>
        <position position="436"/>
    </location>
</feature>
<evidence type="ECO:0000256" key="3">
    <source>
        <dbReference type="ARBA" id="ARBA00022490"/>
    </source>
</evidence>